<evidence type="ECO:0000313" key="4">
    <source>
        <dbReference type="Proteomes" id="UP000663846"/>
    </source>
</evidence>
<dbReference type="PANTHER" id="PTHR33840">
    <property type="match status" value="1"/>
</dbReference>
<evidence type="ECO:0000313" key="3">
    <source>
        <dbReference type="EMBL" id="CAE6367702.1"/>
    </source>
</evidence>
<feature type="domain" description="T6SS Phospholipase effector Tle1-like catalytic" evidence="2">
    <location>
        <begin position="141"/>
        <end position="228"/>
    </location>
</feature>
<dbReference type="PANTHER" id="PTHR33840:SF2">
    <property type="entry name" value="TLE1 PHOSPHOLIPASE DOMAIN-CONTAINING PROTEIN"/>
    <property type="match status" value="1"/>
</dbReference>
<name>A0A8H2WED1_9AGAM</name>
<dbReference type="AlphaFoldDB" id="A0A8H2WED1"/>
<comment type="caution">
    <text evidence="3">The sequence shown here is derived from an EMBL/GenBank/DDBJ whole genome shotgun (WGS) entry which is preliminary data.</text>
</comment>
<accession>A0A8H2WED1</accession>
<organism evidence="3 4">
    <name type="scientific">Rhizoctonia solani</name>
    <dbReference type="NCBI Taxonomy" id="456999"/>
    <lineage>
        <taxon>Eukaryota</taxon>
        <taxon>Fungi</taxon>
        <taxon>Dikarya</taxon>
        <taxon>Basidiomycota</taxon>
        <taxon>Agaricomycotina</taxon>
        <taxon>Agaricomycetes</taxon>
        <taxon>Cantharellales</taxon>
        <taxon>Ceratobasidiaceae</taxon>
        <taxon>Rhizoctonia</taxon>
    </lineage>
</organism>
<reference evidence="3" key="1">
    <citation type="submission" date="2021-01" db="EMBL/GenBank/DDBJ databases">
        <authorList>
            <person name="Kaushik A."/>
        </authorList>
    </citation>
    <scope>NUCLEOTIDE SEQUENCE</scope>
    <source>
        <strain evidence="3">AG1-1C</strain>
    </source>
</reference>
<sequence>MVSDPRLSFLRNHQKFNLKLAIDTSSGRVVVIATPVDGIGIFFDNPKDAEFDLTPYVGVVDDSLVWGISGLQTLAECAPTLWTSPQTNERYLQIIRPGGNAEASSKKVLNLDERLDIIEAFDPDSREVRRRLGLKHPNSKRSIVMCFDGTSNHFSNQNTNVVKLVELLKKDDPSQQMVYYQPGIGTYSHPGLKTSIGSKISAKLDQGIAWYLYQHVIDGYKYLMQTYRGLLPATKSVFLDFLEAHTQHELWLVCYTRLGFSQDIIKAQQVTFAYQIYERWNTESRDDTSKQTKIEPGAANVKPWGAGEKQSVNDSALPENVDPERFKMTYCIPVKITFLGVWDTVGSVGIFGKPLPWIEHNPSIKCFRQALALDENRGNFIPMVWNHSKTDKLRQDISEVWFKGGHADIGGGADAAPASKIGKKEQGQPDRLPELSNIALRWMVRQCLITPHVSVLFDPDAIRRYRDFGILEERSATPTELQGLDDFDMTQEPYIALDESMFWKVLEWLPVPKVSQRRSRDSQPQNVWSPNRAAPRAVNHQPKDHTDNICLHSSVYRNIQNTNYEPAAKWYNWPHNRWPFLADAQALKSVVMTSTDKESEKVIGVLGKNMESRQKPDPKIEDDD</sequence>
<dbReference type="Proteomes" id="UP000663846">
    <property type="component" value="Unassembled WGS sequence"/>
</dbReference>
<protein>
    <recommendedName>
        <fullName evidence="2">T6SS Phospholipase effector Tle1-like catalytic domain-containing protein</fullName>
    </recommendedName>
</protein>
<evidence type="ECO:0000259" key="2">
    <source>
        <dbReference type="Pfam" id="PF09994"/>
    </source>
</evidence>
<dbReference type="Pfam" id="PF09994">
    <property type="entry name" value="T6SS_Tle1-like_cat"/>
    <property type="match status" value="2"/>
</dbReference>
<dbReference type="EMBL" id="CAJMWS010000116">
    <property type="protein sequence ID" value="CAE6367702.1"/>
    <property type="molecule type" value="Genomic_DNA"/>
</dbReference>
<feature type="domain" description="T6SS Phospholipase effector Tle1-like catalytic" evidence="2">
    <location>
        <begin position="267"/>
        <end position="446"/>
    </location>
</feature>
<feature type="region of interest" description="Disordered" evidence="1">
    <location>
        <begin position="514"/>
        <end position="545"/>
    </location>
</feature>
<evidence type="ECO:0000256" key="1">
    <source>
        <dbReference type="SAM" id="MobiDB-lite"/>
    </source>
</evidence>
<proteinExistence type="predicted"/>
<dbReference type="InterPro" id="IPR018712">
    <property type="entry name" value="Tle1-like_cat"/>
</dbReference>
<gene>
    <name evidence="3" type="ORF">RDB_LOCUS23799</name>
</gene>